<name>A0A804HRH9_MUSAM</name>
<proteinExistence type="predicted"/>
<accession>A0A804HRH9</accession>
<evidence type="ECO:0000313" key="2">
    <source>
        <dbReference type="EnsemblPlants" id="Ma01_p07850.1"/>
    </source>
</evidence>
<organism evidence="2 3">
    <name type="scientific">Musa acuminata subsp. malaccensis</name>
    <name type="common">Wild banana</name>
    <name type="synonym">Musa malaccensis</name>
    <dbReference type="NCBI Taxonomy" id="214687"/>
    <lineage>
        <taxon>Eukaryota</taxon>
        <taxon>Viridiplantae</taxon>
        <taxon>Streptophyta</taxon>
        <taxon>Embryophyta</taxon>
        <taxon>Tracheophyta</taxon>
        <taxon>Spermatophyta</taxon>
        <taxon>Magnoliopsida</taxon>
        <taxon>Liliopsida</taxon>
        <taxon>Zingiberales</taxon>
        <taxon>Musaceae</taxon>
        <taxon>Musa</taxon>
    </lineage>
</organism>
<evidence type="ECO:0000313" key="3">
    <source>
        <dbReference type="Proteomes" id="UP000012960"/>
    </source>
</evidence>
<reference evidence="2" key="2">
    <citation type="submission" date="2021-05" db="UniProtKB">
        <authorList>
            <consortium name="EnsemblPlants"/>
        </authorList>
    </citation>
    <scope>IDENTIFICATION</scope>
    <source>
        <strain evidence="2">subsp. malaccensis</strain>
    </source>
</reference>
<sequence length="53" mass="6293">MIFPVAGNKRVLIEGSRDNNLRFQKNMTIHQCTFVLGLLCCRSWRFLPFREHV</sequence>
<dbReference type="InParanoid" id="A0A804HRH9"/>
<dbReference type="Proteomes" id="UP000012960">
    <property type="component" value="Unplaced"/>
</dbReference>
<evidence type="ECO:0000313" key="1">
    <source>
        <dbReference type="EMBL" id="CAG1858870.1"/>
    </source>
</evidence>
<dbReference type="Gramene" id="Ma01_t07850.1">
    <property type="protein sequence ID" value="Ma01_p07850.1"/>
    <property type="gene ID" value="Ma01_g07850"/>
</dbReference>
<gene>
    <name evidence="1" type="ORF">GSMUA_291650.1</name>
</gene>
<protein>
    <submittedName>
        <fullName evidence="1">(wild Malaysian banana) hypothetical protein</fullName>
    </submittedName>
</protein>
<dbReference type="AlphaFoldDB" id="A0A804HRH9"/>
<dbReference type="EnsemblPlants" id="Ma01_t07850.1">
    <property type="protein sequence ID" value="Ma01_p07850.1"/>
    <property type="gene ID" value="Ma01_g07850"/>
</dbReference>
<keyword evidence="3" id="KW-1185">Reference proteome</keyword>
<reference evidence="1" key="1">
    <citation type="submission" date="2021-03" db="EMBL/GenBank/DDBJ databases">
        <authorList>
            <consortium name="Genoscope - CEA"/>
            <person name="William W."/>
        </authorList>
    </citation>
    <scope>NUCLEOTIDE SEQUENCE</scope>
    <source>
        <strain evidence="1">Doubled-haploid Pahang</strain>
    </source>
</reference>
<dbReference type="EMBL" id="HG996466">
    <property type="protein sequence ID" value="CAG1858870.1"/>
    <property type="molecule type" value="Genomic_DNA"/>
</dbReference>